<reference evidence="2 3" key="1">
    <citation type="submission" date="2016-08" db="EMBL/GenBank/DDBJ databases">
        <authorList>
            <person name="Seilhamer J.J."/>
        </authorList>
    </citation>
    <scope>NUCLEOTIDE SEQUENCE [LARGE SCALE GENOMIC DNA]</scope>
    <source>
        <strain evidence="2 3">KH-18-2</strain>
    </source>
</reference>
<evidence type="ECO:0000313" key="3">
    <source>
        <dbReference type="Proteomes" id="UP000237378"/>
    </source>
</evidence>
<feature type="compositionally biased region" description="Polar residues" evidence="1">
    <location>
        <begin position="14"/>
        <end position="30"/>
    </location>
</feature>
<accession>A0A2S3XCS7</accession>
<dbReference type="InterPro" id="IPR038084">
    <property type="entry name" value="PduO/GlcC-like_sf"/>
</dbReference>
<dbReference type="Pfam" id="PF03928">
    <property type="entry name" value="HbpS-like"/>
    <property type="match status" value="1"/>
</dbReference>
<dbReference type="Proteomes" id="UP000237378">
    <property type="component" value="Unassembled WGS sequence"/>
</dbReference>
<dbReference type="AlphaFoldDB" id="A0A2S3XCS7"/>
<feature type="region of interest" description="Disordered" evidence="1">
    <location>
        <begin position="1"/>
        <end position="30"/>
    </location>
</feature>
<dbReference type="Gene3D" id="3.30.450.150">
    <property type="entry name" value="Haem-degrading domain"/>
    <property type="match status" value="1"/>
</dbReference>
<name>A0A2S3XCS7_PSEPU</name>
<dbReference type="EMBL" id="MING01000019">
    <property type="protein sequence ID" value="POG13321.1"/>
    <property type="molecule type" value="Genomic_DNA"/>
</dbReference>
<sequence>MNASHINRRDIQPRRNNQPSSENLPSPITITPANTTISNITYSQLPPPGDAQAYQCIAVTDANGYRPAFKRMDGAAPGYIEAVIKKANSASRAWLGPLLWQTTIMRMAFG</sequence>
<evidence type="ECO:0000256" key="1">
    <source>
        <dbReference type="SAM" id="MobiDB-lite"/>
    </source>
</evidence>
<proteinExistence type="predicted"/>
<protein>
    <submittedName>
        <fullName evidence="2">Uncharacterized protein</fullName>
    </submittedName>
</protein>
<reference evidence="2 3" key="2">
    <citation type="submission" date="2018-03" db="EMBL/GenBank/DDBJ databases">
        <title>Draft genome of Pseudomonas putida strain KH-18-2.</title>
        <authorList>
            <person name="Yoshizawa S."/>
            <person name="Khan N.H."/>
            <person name="Nishimura M."/>
            <person name="Chiura H.X."/>
            <person name="Ogura Y."/>
            <person name="Hayashi T."/>
            <person name="Kogure K."/>
        </authorList>
    </citation>
    <scope>NUCLEOTIDE SEQUENCE [LARGE SCALE GENOMIC DNA]</scope>
    <source>
        <strain evidence="2 3">KH-18-2</strain>
    </source>
</reference>
<dbReference type="RefSeq" id="WP_103469122.1">
    <property type="nucleotide sequence ID" value="NZ_JADUCH010000006.1"/>
</dbReference>
<dbReference type="InterPro" id="IPR005624">
    <property type="entry name" value="PduO/GlcC-like"/>
</dbReference>
<evidence type="ECO:0000313" key="2">
    <source>
        <dbReference type="EMBL" id="POG13321.1"/>
    </source>
</evidence>
<gene>
    <name evidence="2" type="ORF">BGP82_02390</name>
</gene>
<organism evidence="2 3">
    <name type="scientific">Pseudomonas putida</name>
    <name type="common">Arthrobacter siderocapsulatus</name>
    <dbReference type="NCBI Taxonomy" id="303"/>
    <lineage>
        <taxon>Bacteria</taxon>
        <taxon>Pseudomonadati</taxon>
        <taxon>Pseudomonadota</taxon>
        <taxon>Gammaproteobacteria</taxon>
        <taxon>Pseudomonadales</taxon>
        <taxon>Pseudomonadaceae</taxon>
        <taxon>Pseudomonas</taxon>
    </lineage>
</organism>
<comment type="caution">
    <text evidence="2">The sequence shown here is derived from an EMBL/GenBank/DDBJ whole genome shotgun (WGS) entry which is preliminary data.</text>
</comment>
<dbReference type="SUPFAM" id="SSF143744">
    <property type="entry name" value="GlcG-like"/>
    <property type="match status" value="1"/>
</dbReference>